<dbReference type="PROSITE" id="PS51071">
    <property type="entry name" value="HTH_RPIR"/>
    <property type="match status" value="1"/>
</dbReference>
<dbReference type="AlphaFoldDB" id="A0A8E2BEJ2"/>
<keyword evidence="2 6" id="KW-0238">DNA-binding</keyword>
<dbReference type="SUPFAM" id="SSF46689">
    <property type="entry name" value="Homeodomain-like"/>
    <property type="match status" value="1"/>
</dbReference>
<evidence type="ECO:0000259" key="4">
    <source>
        <dbReference type="PROSITE" id="PS51071"/>
    </source>
</evidence>
<comment type="caution">
    <text evidence="6">The sequence shown here is derived from an EMBL/GenBank/DDBJ whole genome shotgun (WGS) entry which is preliminary data.</text>
</comment>
<dbReference type="Pfam" id="PF01418">
    <property type="entry name" value="HTH_6"/>
    <property type="match status" value="1"/>
</dbReference>
<dbReference type="RefSeq" id="WP_184770184.1">
    <property type="nucleotide sequence ID" value="NZ_JACHGI010000007.1"/>
</dbReference>
<dbReference type="CDD" id="cd05013">
    <property type="entry name" value="SIS_RpiR"/>
    <property type="match status" value="1"/>
</dbReference>
<organism evidence="6 8">
    <name type="scientific">Aminobacter carboxidus</name>
    <dbReference type="NCBI Taxonomy" id="376165"/>
    <lineage>
        <taxon>Bacteria</taxon>
        <taxon>Pseudomonadati</taxon>
        <taxon>Pseudomonadota</taxon>
        <taxon>Alphaproteobacteria</taxon>
        <taxon>Hyphomicrobiales</taxon>
        <taxon>Phyllobacteriaceae</taxon>
        <taxon>Aminobacter</taxon>
    </lineage>
</organism>
<evidence type="ECO:0000256" key="1">
    <source>
        <dbReference type="ARBA" id="ARBA00023015"/>
    </source>
</evidence>
<dbReference type="Proteomes" id="UP000532373">
    <property type="component" value="Unassembled WGS sequence"/>
</dbReference>
<dbReference type="GO" id="GO:0097367">
    <property type="term" value="F:carbohydrate derivative binding"/>
    <property type="evidence" value="ECO:0007669"/>
    <property type="project" value="InterPro"/>
</dbReference>
<dbReference type="Gene3D" id="3.40.50.10490">
    <property type="entry name" value="Glucose-6-phosphate isomerase like protein, domain 1"/>
    <property type="match status" value="1"/>
</dbReference>
<evidence type="ECO:0000256" key="3">
    <source>
        <dbReference type="ARBA" id="ARBA00023163"/>
    </source>
</evidence>
<dbReference type="InterPro" id="IPR001347">
    <property type="entry name" value="SIS_dom"/>
</dbReference>
<sequence length="292" mass="31656">MDDMAETISEALPRDFEALRALILDRRQTLPKRIAQVAAYALDNPDEIAFGTAASIATSAGVQPSTLIRFAQHLGYDGFTSLQQVFRERLRERTTSYEERLTVVRGDADEGTSNRRIVDGFLAAASKSLDVMSRNLDDDTLDRAIDILNGAETIYILARRRSYPVASYIAYALGKLGVRSQLIESASGLSPEIISFASSRDAVIAISFSPYASATVEEARILSANNVPVIAITDSAFSPLAQFAKVWFEVAEADFGGFRSLAATMALAMGLTVGVAEMRRGRKGRKSANSKA</sequence>
<name>A0A8E2BEJ2_9HYPH</name>
<dbReference type="GO" id="GO:0003677">
    <property type="term" value="F:DNA binding"/>
    <property type="evidence" value="ECO:0007669"/>
    <property type="project" value="UniProtKB-KW"/>
</dbReference>
<reference evidence="6 8" key="1">
    <citation type="submission" date="2020-08" db="EMBL/GenBank/DDBJ databases">
        <title>Genomic Encyclopedia of Type Strains, Phase IV (KMG-IV): sequencing the most valuable type-strain genomes for metagenomic binning, comparative biology and taxonomic classification.</title>
        <authorList>
            <person name="Goeker M."/>
        </authorList>
    </citation>
    <scope>NUCLEOTIDE SEQUENCE [LARGE SCALE GENOMIC DNA]</scope>
    <source>
        <strain evidence="6 8">DSM 17454</strain>
    </source>
</reference>
<dbReference type="EMBL" id="JACZEP010000006">
    <property type="protein sequence ID" value="MBE1206599.1"/>
    <property type="molecule type" value="Genomic_DNA"/>
</dbReference>
<evidence type="ECO:0000313" key="9">
    <source>
        <dbReference type="Proteomes" id="UP000598227"/>
    </source>
</evidence>
<dbReference type="InterPro" id="IPR046348">
    <property type="entry name" value="SIS_dom_sf"/>
</dbReference>
<accession>A0A8E2BEJ2</accession>
<dbReference type="SUPFAM" id="SSF53697">
    <property type="entry name" value="SIS domain"/>
    <property type="match status" value="1"/>
</dbReference>
<evidence type="ECO:0000313" key="6">
    <source>
        <dbReference type="EMBL" id="MBB6467797.1"/>
    </source>
</evidence>
<dbReference type="Pfam" id="PF01380">
    <property type="entry name" value="SIS"/>
    <property type="match status" value="1"/>
</dbReference>
<feature type="domain" description="HTH rpiR-type" evidence="4">
    <location>
        <begin position="17"/>
        <end position="93"/>
    </location>
</feature>
<dbReference type="GO" id="GO:0003700">
    <property type="term" value="F:DNA-binding transcription factor activity"/>
    <property type="evidence" value="ECO:0007669"/>
    <property type="project" value="InterPro"/>
</dbReference>
<dbReference type="Gene3D" id="1.10.10.10">
    <property type="entry name" value="Winged helix-like DNA-binding domain superfamily/Winged helix DNA-binding domain"/>
    <property type="match status" value="1"/>
</dbReference>
<evidence type="ECO:0000313" key="7">
    <source>
        <dbReference type="EMBL" id="MBE1206599.1"/>
    </source>
</evidence>
<evidence type="ECO:0000259" key="5">
    <source>
        <dbReference type="PROSITE" id="PS51464"/>
    </source>
</evidence>
<proteinExistence type="predicted"/>
<dbReference type="EMBL" id="JACHGI010000007">
    <property type="protein sequence ID" value="MBB6467797.1"/>
    <property type="molecule type" value="Genomic_DNA"/>
</dbReference>
<dbReference type="PANTHER" id="PTHR30514:SF20">
    <property type="entry name" value="TRANSCRIPTIONAL REGULATOR"/>
    <property type="match status" value="1"/>
</dbReference>
<keyword evidence="1" id="KW-0805">Transcription regulation</keyword>
<gene>
    <name evidence="6" type="ORF">HNQ96_003680</name>
    <name evidence="7" type="ORF">IHE39_20080</name>
</gene>
<evidence type="ECO:0000313" key="8">
    <source>
        <dbReference type="Proteomes" id="UP000532373"/>
    </source>
</evidence>
<dbReference type="GO" id="GO:1901135">
    <property type="term" value="P:carbohydrate derivative metabolic process"/>
    <property type="evidence" value="ECO:0007669"/>
    <property type="project" value="InterPro"/>
</dbReference>
<reference evidence="7 9" key="2">
    <citation type="submission" date="2020-09" db="EMBL/GenBank/DDBJ databases">
        <title>Draft Genome Sequence of Aminobacter carboxidus type strain DSM 1086, a soil Gram-negative carboxydobacterium.</title>
        <authorList>
            <person name="Turrini P."/>
            <person name="Tescari M."/>
            <person name="Artuso I."/>
            <person name="Lugli G.A."/>
            <person name="Frangipani E."/>
            <person name="Ventura M."/>
            <person name="Visca P."/>
        </authorList>
    </citation>
    <scope>NUCLEOTIDE SEQUENCE [LARGE SCALE GENOMIC DNA]</scope>
    <source>
        <strain evidence="7 9">DSM 1086</strain>
    </source>
</reference>
<dbReference type="InterPro" id="IPR000281">
    <property type="entry name" value="HTH_RpiR"/>
</dbReference>
<dbReference type="InterPro" id="IPR036388">
    <property type="entry name" value="WH-like_DNA-bd_sf"/>
</dbReference>
<dbReference type="InterPro" id="IPR035472">
    <property type="entry name" value="RpiR-like_SIS"/>
</dbReference>
<feature type="domain" description="SIS" evidence="5">
    <location>
        <begin position="144"/>
        <end position="285"/>
    </location>
</feature>
<dbReference type="PROSITE" id="PS51464">
    <property type="entry name" value="SIS"/>
    <property type="match status" value="1"/>
</dbReference>
<evidence type="ECO:0000256" key="2">
    <source>
        <dbReference type="ARBA" id="ARBA00023125"/>
    </source>
</evidence>
<dbReference type="Proteomes" id="UP000598227">
    <property type="component" value="Unassembled WGS sequence"/>
</dbReference>
<keyword evidence="3" id="KW-0804">Transcription</keyword>
<dbReference type="PANTHER" id="PTHR30514">
    <property type="entry name" value="GLUCOKINASE"/>
    <property type="match status" value="1"/>
</dbReference>
<protein>
    <submittedName>
        <fullName evidence="6 7">MurR/RpiR family transcriptional regulator</fullName>
    </submittedName>
</protein>
<keyword evidence="9" id="KW-1185">Reference proteome</keyword>
<dbReference type="InterPro" id="IPR047640">
    <property type="entry name" value="RpiR-like"/>
</dbReference>
<dbReference type="InterPro" id="IPR009057">
    <property type="entry name" value="Homeodomain-like_sf"/>
</dbReference>